<proteinExistence type="predicted"/>
<reference evidence="1" key="1">
    <citation type="submission" date="2021-02" db="EMBL/GenBank/DDBJ databases">
        <authorList>
            <person name="Nowell W R."/>
        </authorList>
    </citation>
    <scope>NUCLEOTIDE SEQUENCE</scope>
</reference>
<sequence length="162" mass="18675">MNYSEVGSTQNTTQFQEVKCENKKPTNEIEFEEETCDRLNDELSSRFILNIEQTKIPSQDNYIVYNEESTNLDSIITDISNDCLTTETLAKNSQTSLLKLDKTTSTHFVLPNLNKQSNVSNDFYTDLFSFEKNTSINSNLGKDEHWIVNTSASYYVHPFHIH</sequence>
<comment type="caution">
    <text evidence="1">The sequence shown here is derived from an EMBL/GenBank/DDBJ whole genome shotgun (WGS) entry which is preliminary data.</text>
</comment>
<dbReference type="EMBL" id="CAJNOV010008348">
    <property type="protein sequence ID" value="CAF1320549.1"/>
    <property type="molecule type" value="Genomic_DNA"/>
</dbReference>
<dbReference type="AlphaFoldDB" id="A0A815F9Q8"/>
<evidence type="ECO:0000313" key="2">
    <source>
        <dbReference type="Proteomes" id="UP000663855"/>
    </source>
</evidence>
<evidence type="ECO:0000313" key="1">
    <source>
        <dbReference type="EMBL" id="CAF1320549.1"/>
    </source>
</evidence>
<protein>
    <submittedName>
        <fullName evidence="1">Uncharacterized protein</fullName>
    </submittedName>
</protein>
<name>A0A815F9Q8_9BILA</name>
<gene>
    <name evidence="1" type="ORF">CJN711_LOCUS17912</name>
</gene>
<dbReference type="Proteomes" id="UP000663855">
    <property type="component" value="Unassembled WGS sequence"/>
</dbReference>
<accession>A0A815F9Q8</accession>
<organism evidence="1 2">
    <name type="scientific">Rotaria magnacalcarata</name>
    <dbReference type="NCBI Taxonomy" id="392030"/>
    <lineage>
        <taxon>Eukaryota</taxon>
        <taxon>Metazoa</taxon>
        <taxon>Spiralia</taxon>
        <taxon>Gnathifera</taxon>
        <taxon>Rotifera</taxon>
        <taxon>Eurotatoria</taxon>
        <taxon>Bdelloidea</taxon>
        <taxon>Philodinida</taxon>
        <taxon>Philodinidae</taxon>
        <taxon>Rotaria</taxon>
    </lineage>
</organism>